<organism evidence="2 3">
    <name type="scientific">Anisodus acutangulus</name>
    <dbReference type="NCBI Taxonomy" id="402998"/>
    <lineage>
        <taxon>Eukaryota</taxon>
        <taxon>Viridiplantae</taxon>
        <taxon>Streptophyta</taxon>
        <taxon>Embryophyta</taxon>
        <taxon>Tracheophyta</taxon>
        <taxon>Spermatophyta</taxon>
        <taxon>Magnoliopsida</taxon>
        <taxon>eudicotyledons</taxon>
        <taxon>Gunneridae</taxon>
        <taxon>Pentapetalae</taxon>
        <taxon>asterids</taxon>
        <taxon>lamiids</taxon>
        <taxon>Solanales</taxon>
        <taxon>Solanaceae</taxon>
        <taxon>Solanoideae</taxon>
        <taxon>Hyoscyameae</taxon>
        <taxon>Anisodus</taxon>
    </lineage>
</organism>
<accession>A0A9Q1QXR6</accession>
<dbReference type="Proteomes" id="UP001152561">
    <property type="component" value="Unassembled WGS sequence"/>
</dbReference>
<protein>
    <recommendedName>
        <fullName evidence="1">At1g61320/AtMIF1 LRR domain-containing protein</fullName>
    </recommendedName>
</protein>
<reference evidence="3" key="1">
    <citation type="journal article" date="2023" name="Proc. Natl. Acad. Sci. U.S.A.">
        <title>Genomic and structural basis for evolution of tropane alkaloid biosynthesis.</title>
        <authorList>
            <person name="Wanga Y.-J."/>
            <person name="Taina T."/>
            <person name="Yua J.-Y."/>
            <person name="Lia J."/>
            <person name="Xua B."/>
            <person name="Chenc J."/>
            <person name="D'Auriad J.C."/>
            <person name="Huanga J.-P."/>
            <person name="Huanga S.-X."/>
        </authorList>
    </citation>
    <scope>NUCLEOTIDE SEQUENCE [LARGE SCALE GENOMIC DNA]</scope>
    <source>
        <strain evidence="3">cv. KIB-2019</strain>
    </source>
</reference>
<proteinExistence type="predicted"/>
<dbReference type="PANTHER" id="PTHR34145:SF28">
    <property type="entry name" value="F-BOX DOMAIN-CONTAINING PROTEIN"/>
    <property type="match status" value="1"/>
</dbReference>
<sequence length="339" mass="38387">MAEGDGDRLTDLPEPILLHILSMVRNNRGVVRTSVLSARWRNTSLRNLVLGNCQLNPSGSVNWSSLVSLSIGDLSLTEGVMEKVLSGCPNLERLELDKVCGMRRLEISSVKLIKLIIITNYETEIADEYTHRLETFAPYIQHLELLGLCCDENRLQLRNGASLVTGVLFLNCRYLQELLHNVAHVENLELGPWCIECLSILELKGWLFPPSSWKFLKLAAALEQLDYPGICSFLQSSSDLETLVFDWNNHKPRGLLSRYTNEDEQSKRFKTHNLNCYLLHLKTIKVINFDGPLSGNKYVVPLVRYLLKNATVLEKFIIAAKFEWGDVTQVMGSACFSTM</sequence>
<gene>
    <name evidence="2" type="ORF">K7X08_026775</name>
</gene>
<dbReference type="InterPro" id="IPR053772">
    <property type="entry name" value="At1g61320/At1g61330-like"/>
</dbReference>
<evidence type="ECO:0000313" key="2">
    <source>
        <dbReference type="EMBL" id="KAJ8531341.1"/>
    </source>
</evidence>
<dbReference type="OrthoDB" id="1298564at2759"/>
<evidence type="ECO:0000259" key="1">
    <source>
        <dbReference type="Pfam" id="PF23622"/>
    </source>
</evidence>
<keyword evidence="3" id="KW-1185">Reference proteome</keyword>
<dbReference type="EMBL" id="JAJAGQ010000021">
    <property type="protein sequence ID" value="KAJ8531341.1"/>
    <property type="molecule type" value="Genomic_DNA"/>
</dbReference>
<feature type="domain" description="At1g61320/AtMIF1 LRR" evidence="1">
    <location>
        <begin position="33"/>
        <end position="322"/>
    </location>
</feature>
<dbReference type="PANTHER" id="PTHR34145">
    <property type="entry name" value="OS02G0105600 PROTEIN"/>
    <property type="match status" value="1"/>
</dbReference>
<dbReference type="AlphaFoldDB" id="A0A9Q1QXR6"/>
<name>A0A9Q1QXR6_9SOLA</name>
<evidence type="ECO:0000313" key="3">
    <source>
        <dbReference type="Proteomes" id="UP001152561"/>
    </source>
</evidence>
<comment type="caution">
    <text evidence="2">The sequence shown here is derived from an EMBL/GenBank/DDBJ whole genome shotgun (WGS) entry which is preliminary data.</text>
</comment>
<dbReference type="InterPro" id="IPR032675">
    <property type="entry name" value="LRR_dom_sf"/>
</dbReference>
<dbReference type="Gene3D" id="3.80.10.10">
    <property type="entry name" value="Ribonuclease Inhibitor"/>
    <property type="match status" value="1"/>
</dbReference>
<dbReference type="SUPFAM" id="SSF52047">
    <property type="entry name" value="RNI-like"/>
    <property type="match status" value="1"/>
</dbReference>
<dbReference type="InterPro" id="IPR055357">
    <property type="entry name" value="LRR_At1g61320_AtMIF1"/>
</dbReference>
<dbReference type="Pfam" id="PF23622">
    <property type="entry name" value="LRR_At1g61320_AtMIF1"/>
    <property type="match status" value="1"/>
</dbReference>